<organism evidence="4 6">
    <name type="scientific">Acetivibrio saccincola</name>
    <dbReference type="NCBI Taxonomy" id="1677857"/>
    <lineage>
        <taxon>Bacteria</taxon>
        <taxon>Bacillati</taxon>
        <taxon>Bacillota</taxon>
        <taxon>Clostridia</taxon>
        <taxon>Eubacteriales</taxon>
        <taxon>Oscillospiraceae</taxon>
        <taxon>Acetivibrio</taxon>
    </lineage>
</organism>
<dbReference type="Proteomes" id="UP000233534">
    <property type="component" value="Chromosome"/>
</dbReference>
<dbReference type="Proteomes" id="UP000239720">
    <property type="component" value="Unassembled WGS sequence"/>
</dbReference>
<sequence length="182" mass="19635">MNYSIETPLTIEKAKKLKAGDIVSISGIIYTARDAAHKKMIALLGEGKELPFDIENQVIYYVGPCPARPGEVIGSAGPTTSGRMDAYTPELIKLGLKGMIGKGLRSKEVIDAMKKYGAVYFGAIGGAAALIALRIVKEEIIAFPELGAEAIRKLTVKDFPAVVVIDSEGNDLYEIGKMKYRK</sequence>
<feature type="domain" description="Fe-S hydro-lyase tartrate dehydratase beta-type catalytic" evidence="3">
    <location>
        <begin position="6"/>
        <end position="174"/>
    </location>
</feature>
<dbReference type="EMBL" id="NEMB01000003">
    <property type="protein sequence ID" value="PQQ68180.1"/>
    <property type="molecule type" value="Genomic_DNA"/>
</dbReference>
<evidence type="ECO:0000313" key="5">
    <source>
        <dbReference type="EMBL" id="PQQ68180.1"/>
    </source>
</evidence>
<dbReference type="SUPFAM" id="SSF117457">
    <property type="entry name" value="FumA C-terminal domain-like"/>
    <property type="match status" value="1"/>
</dbReference>
<protein>
    <submittedName>
        <fullName evidence="4 5">Fumarate hydratase</fullName>
        <ecNumber evidence="4">4.2.1.2</ecNumber>
    </submittedName>
</protein>
<dbReference type="PANTHER" id="PTHR43351">
    <property type="entry name" value="L(+)-TARTRATE DEHYDRATASE SUBUNIT BETA"/>
    <property type="match status" value="1"/>
</dbReference>
<reference evidence="5 7" key="2">
    <citation type="journal article" date="2018" name="Syst. Appl. Microbiol.">
        <title>Characterization and high-quality draft genome sequence of Herbivorax saccincola A7, an anaerobic, alkaliphilic, thermophilic, cellulolytic, and xylanolytic bacterium.</title>
        <authorList>
            <person name="Aikawa S."/>
            <person name="Baramee S."/>
            <person name="Sermsathanaswadi J."/>
            <person name="Thianheng P."/>
            <person name="Tachaapaikoon C."/>
            <person name="Shikata A."/>
            <person name="Waeonukul R."/>
            <person name="Pason P."/>
            <person name="Ratanakhanokchai K."/>
            <person name="Kosugi A."/>
        </authorList>
    </citation>
    <scope>NUCLEOTIDE SEQUENCE [LARGE SCALE GENOMIC DNA]</scope>
    <source>
        <strain evidence="5 7">A7</strain>
    </source>
</reference>
<dbReference type="NCBIfam" id="NF005310">
    <property type="entry name" value="PRK06842.1"/>
    <property type="match status" value="1"/>
</dbReference>
<dbReference type="GO" id="GO:0004333">
    <property type="term" value="F:fumarate hydratase activity"/>
    <property type="evidence" value="ECO:0007669"/>
    <property type="project" value="UniProtKB-EC"/>
</dbReference>
<evidence type="ECO:0000313" key="7">
    <source>
        <dbReference type="Proteomes" id="UP000239720"/>
    </source>
</evidence>
<comment type="similarity">
    <text evidence="1">Belongs to the class-I fumarase family.</text>
</comment>
<evidence type="ECO:0000256" key="2">
    <source>
        <dbReference type="ARBA" id="ARBA00023239"/>
    </source>
</evidence>
<proteinExistence type="inferred from homology"/>
<dbReference type="EMBL" id="CP025197">
    <property type="protein sequence ID" value="AUG58299.1"/>
    <property type="molecule type" value="Genomic_DNA"/>
</dbReference>
<keyword evidence="6" id="KW-1185">Reference proteome</keyword>
<accession>A0A2K9E4H4</accession>
<gene>
    <name evidence="4" type="primary">fumB</name>
    <name evidence="5" type="ORF">B9R14_16395</name>
    <name evidence="4" type="ORF">HVS_12110</name>
</gene>
<dbReference type="OrthoDB" id="9798978at2"/>
<dbReference type="AlphaFoldDB" id="A0A2K9E4H4"/>
<dbReference type="NCBIfam" id="TIGR00723">
    <property type="entry name" value="ttdB_fumA_fumB"/>
    <property type="match status" value="1"/>
</dbReference>
<dbReference type="InterPro" id="IPR036660">
    <property type="entry name" value="Fe-S_hydroAse_TtdB_cat_sf"/>
</dbReference>
<name>A0A2K9E4H4_9FIRM</name>
<evidence type="ECO:0000256" key="1">
    <source>
        <dbReference type="ARBA" id="ARBA00008876"/>
    </source>
</evidence>
<dbReference type="InterPro" id="IPR004647">
    <property type="entry name" value="Fe-S_hydro-lyase_TtdB-typ_cat"/>
</dbReference>
<dbReference type="KEGG" id="hsc:HVS_12110"/>
<evidence type="ECO:0000313" key="6">
    <source>
        <dbReference type="Proteomes" id="UP000233534"/>
    </source>
</evidence>
<dbReference type="Pfam" id="PF05683">
    <property type="entry name" value="Fumerase_C"/>
    <property type="match status" value="1"/>
</dbReference>
<dbReference type="RefSeq" id="WP_101302654.1">
    <property type="nucleotide sequence ID" value="NZ_CP025197.1"/>
</dbReference>
<evidence type="ECO:0000259" key="3">
    <source>
        <dbReference type="Pfam" id="PF05683"/>
    </source>
</evidence>
<reference evidence="4 6" key="1">
    <citation type="submission" date="2017-12" db="EMBL/GenBank/DDBJ databases">
        <title>Complete genome sequence of Herbivorax saccincola GGR1, a novel Cellulosome-producing hydrolytic bacterium in a thermophilic biogas plant, established by Illumina and Nanopore MinION sequencing.</title>
        <authorList>
            <person name="Pechtl A."/>
            <person name="Ruckert C."/>
            <person name="Koeck D.E."/>
            <person name="Maus I."/>
            <person name="Winkler A."/>
            <person name="Kalinowski J."/>
            <person name="Puhler A."/>
            <person name="Schwarz W.W."/>
            <person name="Zverlov V.V."/>
            <person name="Schluter A."/>
            <person name="Liebl W."/>
        </authorList>
    </citation>
    <scope>NUCLEOTIDE SEQUENCE [LARGE SCALE GENOMIC DNA]</scope>
    <source>
        <strain evidence="4">GGR1</strain>
        <strain evidence="6">SR1</strain>
    </source>
</reference>
<dbReference type="PANTHER" id="PTHR43351:SF2">
    <property type="entry name" value="L(+)-TARTRATE DEHYDRATASE SUBUNIT BETA-RELATED"/>
    <property type="match status" value="1"/>
</dbReference>
<dbReference type="EC" id="4.2.1.2" evidence="4"/>
<keyword evidence="2 4" id="KW-0456">Lyase</keyword>
<evidence type="ECO:0000313" key="4">
    <source>
        <dbReference type="EMBL" id="AUG58299.1"/>
    </source>
</evidence>
<dbReference type="Gene3D" id="3.20.130.10">
    <property type="entry name" value="Fe-S hydro-lyase, tartrate dehydratase beta-type, catalytic domain"/>
    <property type="match status" value="1"/>
</dbReference>